<protein>
    <recommendedName>
        <fullName evidence="3">HTH tetR-type domain-containing protein</fullName>
    </recommendedName>
</protein>
<evidence type="ECO:0000313" key="5">
    <source>
        <dbReference type="Proteomes" id="UP001428817"/>
    </source>
</evidence>
<dbReference type="InterPro" id="IPR001647">
    <property type="entry name" value="HTH_TetR"/>
</dbReference>
<name>A0ABP9Q8R0_9PSEU</name>
<proteinExistence type="predicted"/>
<dbReference type="PROSITE" id="PS50977">
    <property type="entry name" value="HTH_TETR_2"/>
    <property type="match status" value="1"/>
</dbReference>
<sequence>MSQPATARSSVYGQGRRLLLASARELFADRGYSGTSTRDIAERAGVSEPMLFRHFGSKANLFQEAAVAPFVEFMDTYIQDYRSRERLRLTADEEGHRLFEGLVGALREQRELLIALMSARPADQPFDEVSRQVRQAFAHLLELFEEVVANESRERGFTDFDLAASVRAMFGMALSVALHGDWLGLGEPVSHERMLAAMTTMSVKGLGVPPG</sequence>
<dbReference type="InterPro" id="IPR023772">
    <property type="entry name" value="DNA-bd_HTH_TetR-type_CS"/>
</dbReference>
<dbReference type="InterPro" id="IPR009057">
    <property type="entry name" value="Homeodomain-like_sf"/>
</dbReference>
<accession>A0ABP9Q8R0</accession>
<evidence type="ECO:0000259" key="3">
    <source>
        <dbReference type="PROSITE" id="PS50977"/>
    </source>
</evidence>
<dbReference type="RefSeq" id="WP_185059086.1">
    <property type="nucleotide sequence ID" value="NZ_BAABJP010000015.1"/>
</dbReference>
<dbReference type="Gene3D" id="1.10.357.10">
    <property type="entry name" value="Tetracycline Repressor, domain 2"/>
    <property type="match status" value="1"/>
</dbReference>
<evidence type="ECO:0000256" key="1">
    <source>
        <dbReference type="ARBA" id="ARBA00023125"/>
    </source>
</evidence>
<feature type="DNA-binding region" description="H-T-H motif" evidence="2">
    <location>
        <begin position="36"/>
        <end position="55"/>
    </location>
</feature>
<organism evidence="4 5">
    <name type="scientific">Pseudonocardia eucalypti</name>
    <dbReference type="NCBI Taxonomy" id="648755"/>
    <lineage>
        <taxon>Bacteria</taxon>
        <taxon>Bacillati</taxon>
        <taxon>Actinomycetota</taxon>
        <taxon>Actinomycetes</taxon>
        <taxon>Pseudonocardiales</taxon>
        <taxon>Pseudonocardiaceae</taxon>
        <taxon>Pseudonocardia</taxon>
    </lineage>
</organism>
<dbReference type="InterPro" id="IPR050109">
    <property type="entry name" value="HTH-type_TetR-like_transc_reg"/>
</dbReference>
<dbReference type="Gene3D" id="1.10.10.60">
    <property type="entry name" value="Homeodomain-like"/>
    <property type="match status" value="1"/>
</dbReference>
<gene>
    <name evidence="4" type="ORF">GCM10023321_38380</name>
</gene>
<dbReference type="SUPFAM" id="SSF46689">
    <property type="entry name" value="Homeodomain-like"/>
    <property type="match status" value="1"/>
</dbReference>
<dbReference type="Proteomes" id="UP001428817">
    <property type="component" value="Unassembled WGS sequence"/>
</dbReference>
<dbReference type="PROSITE" id="PS01081">
    <property type="entry name" value="HTH_TETR_1"/>
    <property type="match status" value="1"/>
</dbReference>
<keyword evidence="1 2" id="KW-0238">DNA-binding</keyword>
<dbReference type="EMBL" id="BAABJP010000015">
    <property type="protein sequence ID" value="GAA5158507.1"/>
    <property type="molecule type" value="Genomic_DNA"/>
</dbReference>
<evidence type="ECO:0000256" key="2">
    <source>
        <dbReference type="PROSITE-ProRule" id="PRU00335"/>
    </source>
</evidence>
<dbReference type="Pfam" id="PF00440">
    <property type="entry name" value="TetR_N"/>
    <property type="match status" value="1"/>
</dbReference>
<comment type="caution">
    <text evidence="4">The sequence shown here is derived from an EMBL/GenBank/DDBJ whole genome shotgun (WGS) entry which is preliminary data.</text>
</comment>
<evidence type="ECO:0000313" key="4">
    <source>
        <dbReference type="EMBL" id="GAA5158507.1"/>
    </source>
</evidence>
<feature type="domain" description="HTH tetR-type" evidence="3">
    <location>
        <begin position="13"/>
        <end position="73"/>
    </location>
</feature>
<dbReference type="PRINTS" id="PR00455">
    <property type="entry name" value="HTHTETR"/>
</dbReference>
<keyword evidence="5" id="KW-1185">Reference proteome</keyword>
<reference evidence="5" key="1">
    <citation type="journal article" date="2019" name="Int. J. Syst. Evol. Microbiol.">
        <title>The Global Catalogue of Microorganisms (GCM) 10K type strain sequencing project: providing services to taxonomists for standard genome sequencing and annotation.</title>
        <authorList>
            <consortium name="The Broad Institute Genomics Platform"/>
            <consortium name="The Broad Institute Genome Sequencing Center for Infectious Disease"/>
            <person name="Wu L."/>
            <person name="Ma J."/>
        </authorList>
    </citation>
    <scope>NUCLEOTIDE SEQUENCE [LARGE SCALE GENOMIC DNA]</scope>
    <source>
        <strain evidence="5">JCM 18303</strain>
    </source>
</reference>
<dbReference type="PANTHER" id="PTHR30055:SF226">
    <property type="entry name" value="HTH-TYPE TRANSCRIPTIONAL REGULATOR PKSA"/>
    <property type="match status" value="1"/>
</dbReference>
<dbReference type="PANTHER" id="PTHR30055">
    <property type="entry name" value="HTH-TYPE TRANSCRIPTIONAL REGULATOR RUTR"/>
    <property type="match status" value="1"/>
</dbReference>